<comment type="caution">
    <text evidence="2">The sequence shown here is derived from an EMBL/GenBank/DDBJ whole genome shotgun (WGS) entry which is preliminary data.</text>
</comment>
<feature type="domain" description="Reverse transcriptase" evidence="1">
    <location>
        <begin position="1"/>
        <end position="160"/>
    </location>
</feature>
<organism evidence="2 3">
    <name type="scientific">Mycteria americana</name>
    <name type="common">Wood stork</name>
    <dbReference type="NCBI Taxonomy" id="33587"/>
    <lineage>
        <taxon>Eukaryota</taxon>
        <taxon>Metazoa</taxon>
        <taxon>Chordata</taxon>
        <taxon>Craniata</taxon>
        <taxon>Vertebrata</taxon>
        <taxon>Euteleostomi</taxon>
        <taxon>Archelosauria</taxon>
        <taxon>Archosauria</taxon>
        <taxon>Dinosauria</taxon>
        <taxon>Saurischia</taxon>
        <taxon>Theropoda</taxon>
        <taxon>Coelurosauria</taxon>
        <taxon>Aves</taxon>
        <taxon>Neognathae</taxon>
        <taxon>Neoaves</taxon>
        <taxon>Aequornithes</taxon>
        <taxon>Ciconiiformes</taxon>
        <taxon>Ciconiidae</taxon>
        <taxon>Mycteria</taxon>
    </lineage>
</organism>
<keyword evidence="3" id="KW-1185">Reference proteome</keyword>
<dbReference type="Proteomes" id="UP001333110">
    <property type="component" value="Unassembled WGS sequence"/>
</dbReference>
<dbReference type="PANTHER" id="PTHR33332">
    <property type="entry name" value="REVERSE TRANSCRIPTASE DOMAIN-CONTAINING PROTEIN"/>
    <property type="match status" value="1"/>
</dbReference>
<accession>A0AAN7PSN8</accession>
<proteinExistence type="predicted"/>
<protein>
    <recommendedName>
        <fullName evidence="1">Reverse transcriptase domain-containing protein</fullName>
    </recommendedName>
</protein>
<dbReference type="InterPro" id="IPR000477">
    <property type="entry name" value="RT_dom"/>
</dbReference>
<sequence>MESFRLDIRKIFSAMRTVRQCNRLPMLIDKLMKYGLDKWPVWVVIGVTKSSRSLVTSGVPQWSIMRPILFNIFINNLDDGTEYLAVPSANSTKLGQVVDTAHICAAIQRRLDRLEEWASRNLMKFNKGTSQVLHLERNIPMYQYRLAADQLQSRFTGKVLGSSWTRS</sequence>
<reference evidence="2 3" key="1">
    <citation type="journal article" date="2023" name="J. Hered.">
        <title>Chromosome-level genome of the wood stork (Mycteria americana) provides insight into avian chromosome evolution.</title>
        <authorList>
            <person name="Flamio R. Jr."/>
            <person name="Ramstad K.M."/>
        </authorList>
    </citation>
    <scope>NUCLEOTIDE SEQUENCE [LARGE SCALE GENOMIC DNA]</scope>
    <source>
        <strain evidence="2">JAX WOST 10</strain>
    </source>
</reference>
<evidence type="ECO:0000259" key="1">
    <source>
        <dbReference type="PROSITE" id="PS50878"/>
    </source>
</evidence>
<dbReference type="AlphaFoldDB" id="A0AAN7PSN8"/>
<dbReference type="EMBL" id="JAUNZN010000001">
    <property type="protein sequence ID" value="KAK4830618.1"/>
    <property type="molecule type" value="Genomic_DNA"/>
</dbReference>
<name>A0AAN7PSN8_MYCAM</name>
<gene>
    <name evidence="2" type="ORF">QYF61_012343</name>
</gene>
<dbReference type="PROSITE" id="PS50878">
    <property type="entry name" value="RT_POL"/>
    <property type="match status" value="1"/>
</dbReference>
<evidence type="ECO:0000313" key="2">
    <source>
        <dbReference type="EMBL" id="KAK4830618.1"/>
    </source>
</evidence>
<evidence type="ECO:0000313" key="3">
    <source>
        <dbReference type="Proteomes" id="UP001333110"/>
    </source>
</evidence>